<reference evidence="4" key="1">
    <citation type="submission" date="2019-06" db="EMBL/GenBank/DDBJ databases">
        <authorList>
            <consortium name="Wellcome Sanger Institute Data Sharing"/>
        </authorList>
    </citation>
    <scope>NUCLEOTIDE SEQUENCE [LARGE SCALE GENOMIC DNA]</scope>
</reference>
<organism evidence="4 5">
    <name type="scientific">Salarias fasciatus</name>
    <name type="common">Jewelled blenny</name>
    <name type="synonym">Blennius fasciatus</name>
    <dbReference type="NCBI Taxonomy" id="181472"/>
    <lineage>
        <taxon>Eukaryota</taxon>
        <taxon>Metazoa</taxon>
        <taxon>Chordata</taxon>
        <taxon>Craniata</taxon>
        <taxon>Vertebrata</taxon>
        <taxon>Euteleostomi</taxon>
        <taxon>Actinopterygii</taxon>
        <taxon>Neopterygii</taxon>
        <taxon>Teleostei</taxon>
        <taxon>Neoteleostei</taxon>
        <taxon>Acanthomorphata</taxon>
        <taxon>Ovalentaria</taxon>
        <taxon>Blenniimorphae</taxon>
        <taxon>Blenniiformes</taxon>
        <taxon>Blennioidei</taxon>
        <taxon>Blenniidae</taxon>
        <taxon>Salariinae</taxon>
        <taxon>Salarias</taxon>
    </lineage>
</organism>
<dbReference type="PROSITE" id="PS50835">
    <property type="entry name" value="IG_LIKE"/>
    <property type="match status" value="2"/>
</dbReference>
<reference evidence="4" key="2">
    <citation type="submission" date="2025-08" db="UniProtKB">
        <authorList>
            <consortium name="Ensembl"/>
        </authorList>
    </citation>
    <scope>IDENTIFICATION</scope>
</reference>
<dbReference type="GO" id="GO:0005886">
    <property type="term" value="C:plasma membrane"/>
    <property type="evidence" value="ECO:0007669"/>
    <property type="project" value="TreeGrafter"/>
</dbReference>
<name>A0A672JJQ8_SALFA</name>
<sequence length="238" mass="26292">FDPELVSAATIKQSSPLVEKEGSEVHINCKHDDSSLLMMLWYQQKRDSTAMTLIGYGYENSQNYEGQFEKEFKLTRKSVVEGALIVQKAEPSHSALYFCAASNTQEVLLFGGCTVGEGTKLTVLDETLLPVEKKKTTLVCVASDFYPDHVSVSWECSAGKCDKAATDSAAKRVDGGNYRITSRLKVLTEIWENPENTFTCLVSFYRGENDIVVEKKMIPGVPGNSTGNTRGKHAVLFL</sequence>
<dbReference type="Gene3D" id="2.60.40.10">
    <property type="entry name" value="Immunoglobulins"/>
    <property type="match status" value="3"/>
</dbReference>
<keyword evidence="1" id="KW-0732">Signal</keyword>
<dbReference type="GO" id="GO:0007166">
    <property type="term" value="P:cell surface receptor signaling pathway"/>
    <property type="evidence" value="ECO:0007669"/>
    <property type="project" value="TreeGrafter"/>
</dbReference>
<protein>
    <recommendedName>
        <fullName evidence="3">Ig-like domain-containing protein</fullName>
    </recommendedName>
</protein>
<dbReference type="InterPro" id="IPR003599">
    <property type="entry name" value="Ig_sub"/>
</dbReference>
<dbReference type="Ensembl" id="ENSSFAT00005056123.1">
    <property type="protein sequence ID" value="ENSSFAP00005054441.1"/>
    <property type="gene ID" value="ENSSFAG00005025914.1"/>
</dbReference>
<dbReference type="OMA" id="SWTINDE"/>
<keyword evidence="5" id="KW-1185">Reference proteome</keyword>
<dbReference type="Proteomes" id="UP000472267">
    <property type="component" value="Chromosome 19"/>
</dbReference>
<dbReference type="InterPro" id="IPR007110">
    <property type="entry name" value="Ig-like_dom"/>
</dbReference>
<evidence type="ECO:0000313" key="4">
    <source>
        <dbReference type="Ensembl" id="ENSSFAP00005054441.1"/>
    </source>
</evidence>
<feature type="domain" description="Ig-like" evidence="3">
    <location>
        <begin position="119"/>
        <end position="218"/>
    </location>
</feature>
<dbReference type="SUPFAM" id="SSF48726">
    <property type="entry name" value="Immunoglobulin"/>
    <property type="match status" value="2"/>
</dbReference>
<dbReference type="InterPro" id="IPR036179">
    <property type="entry name" value="Ig-like_dom_sf"/>
</dbReference>
<accession>A0A672JJQ8</accession>
<feature type="domain" description="Ig-like" evidence="3">
    <location>
        <begin position="3"/>
        <end position="110"/>
    </location>
</feature>
<dbReference type="SMART" id="SM00409">
    <property type="entry name" value="IG"/>
    <property type="match status" value="1"/>
</dbReference>
<dbReference type="PANTHER" id="PTHR23268">
    <property type="entry name" value="T-CELL RECEPTOR BETA CHAIN"/>
    <property type="match status" value="1"/>
</dbReference>
<dbReference type="Pfam" id="PF07654">
    <property type="entry name" value="C1-set"/>
    <property type="match status" value="1"/>
</dbReference>
<dbReference type="GO" id="GO:0002376">
    <property type="term" value="P:immune system process"/>
    <property type="evidence" value="ECO:0007669"/>
    <property type="project" value="UniProtKB-KW"/>
</dbReference>
<evidence type="ECO:0000256" key="2">
    <source>
        <dbReference type="ARBA" id="ARBA00022859"/>
    </source>
</evidence>
<evidence type="ECO:0000259" key="3">
    <source>
        <dbReference type="PROSITE" id="PS50835"/>
    </source>
</evidence>
<dbReference type="PANTHER" id="PTHR23268:SF102">
    <property type="entry name" value="IMMUNOGLOBULIN V-SET DOMAIN-CONTAINING PROTEIN"/>
    <property type="match status" value="1"/>
</dbReference>
<dbReference type="SMART" id="SM00407">
    <property type="entry name" value="IGc1"/>
    <property type="match status" value="1"/>
</dbReference>
<dbReference type="InterPro" id="IPR013106">
    <property type="entry name" value="Ig_V-set"/>
</dbReference>
<keyword evidence="2" id="KW-0391">Immunity</keyword>
<dbReference type="InterPro" id="IPR013783">
    <property type="entry name" value="Ig-like_fold"/>
</dbReference>
<evidence type="ECO:0000256" key="1">
    <source>
        <dbReference type="ARBA" id="ARBA00022729"/>
    </source>
</evidence>
<dbReference type="InParanoid" id="A0A672JJQ8"/>
<proteinExistence type="predicted"/>
<dbReference type="Pfam" id="PF07686">
    <property type="entry name" value="V-set"/>
    <property type="match status" value="1"/>
</dbReference>
<reference evidence="4" key="3">
    <citation type="submission" date="2025-09" db="UniProtKB">
        <authorList>
            <consortium name="Ensembl"/>
        </authorList>
    </citation>
    <scope>IDENTIFICATION</scope>
</reference>
<evidence type="ECO:0000313" key="5">
    <source>
        <dbReference type="Proteomes" id="UP000472267"/>
    </source>
</evidence>
<dbReference type="InterPro" id="IPR050413">
    <property type="entry name" value="TCR_beta_variable"/>
</dbReference>
<dbReference type="AlphaFoldDB" id="A0A672JJQ8"/>
<dbReference type="InterPro" id="IPR003597">
    <property type="entry name" value="Ig_C1-set"/>
</dbReference>